<evidence type="ECO:0000313" key="3">
    <source>
        <dbReference type="Proteomes" id="UP000835052"/>
    </source>
</evidence>
<keyword evidence="1" id="KW-0472">Membrane</keyword>
<evidence type="ECO:0000313" key="2">
    <source>
        <dbReference type="EMBL" id="CAD6197908.1"/>
    </source>
</evidence>
<accession>A0A8S1HN73</accession>
<dbReference type="OrthoDB" id="5804163at2759"/>
<feature type="transmembrane region" description="Helical" evidence="1">
    <location>
        <begin position="42"/>
        <end position="62"/>
    </location>
</feature>
<gene>
    <name evidence="2" type="ORF">CAUJ_LOCUS13815</name>
</gene>
<keyword evidence="1" id="KW-0812">Transmembrane</keyword>
<sequence>MKSLLRTIDLNPYVSALLRLATVVSCVFRFTKRKSTFKSIACWVNPTLIVLESVSAFLIVGLHTEYDKRRENILQ</sequence>
<keyword evidence="1" id="KW-1133">Transmembrane helix</keyword>
<evidence type="ECO:0000256" key="1">
    <source>
        <dbReference type="SAM" id="Phobius"/>
    </source>
</evidence>
<proteinExistence type="predicted"/>
<dbReference type="EMBL" id="CAJGYM010000108">
    <property type="protein sequence ID" value="CAD6197908.1"/>
    <property type="molecule type" value="Genomic_DNA"/>
</dbReference>
<comment type="caution">
    <text evidence="2">The sequence shown here is derived from an EMBL/GenBank/DDBJ whole genome shotgun (WGS) entry which is preliminary data.</text>
</comment>
<dbReference type="Proteomes" id="UP000835052">
    <property type="component" value="Unassembled WGS sequence"/>
</dbReference>
<name>A0A8S1HN73_9PELO</name>
<dbReference type="AlphaFoldDB" id="A0A8S1HN73"/>
<organism evidence="2 3">
    <name type="scientific">Caenorhabditis auriculariae</name>
    <dbReference type="NCBI Taxonomy" id="2777116"/>
    <lineage>
        <taxon>Eukaryota</taxon>
        <taxon>Metazoa</taxon>
        <taxon>Ecdysozoa</taxon>
        <taxon>Nematoda</taxon>
        <taxon>Chromadorea</taxon>
        <taxon>Rhabditida</taxon>
        <taxon>Rhabditina</taxon>
        <taxon>Rhabditomorpha</taxon>
        <taxon>Rhabditoidea</taxon>
        <taxon>Rhabditidae</taxon>
        <taxon>Peloderinae</taxon>
        <taxon>Caenorhabditis</taxon>
    </lineage>
</organism>
<reference evidence="2" key="1">
    <citation type="submission" date="2020-10" db="EMBL/GenBank/DDBJ databases">
        <authorList>
            <person name="Kikuchi T."/>
        </authorList>
    </citation>
    <scope>NUCLEOTIDE SEQUENCE</scope>
    <source>
        <strain evidence="2">NKZ352</strain>
    </source>
</reference>
<keyword evidence="3" id="KW-1185">Reference proteome</keyword>
<protein>
    <submittedName>
        <fullName evidence="2">Uncharacterized protein</fullName>
    </submittedName>
</protein>